<dbReference type="PROSITE" id="PS00107">
    <property type="entry name" value="PROTEIN_KINASE_ATP"/>
    <property type="match status" value="1"/>
</dbReference>
<gene>
    <name evidence="8" type="ORF">Cvel_24242</name>
</gene>
<feature type="compositionally biased region" description="Basic residues" evidence="5">
    <location>
        <begin position="1803"/>
        <end position="1814"/>
    </location>
</feature>
<feature type="compositionally biased region" description="Low complexity" evidence="5">
    <location>
        <begin position="1110"/>
        <end position="1121"/>
    </location>
</feature>
<feature type="region of interest" description="Disordered" evidence="5">
    <location>
        <begin position="959"/>
        <end position="1246"/>
    </location>
</feature>
<feature type="binding site" evidence="4">
    <location>
        <position position="1344"/>
    </location>
    <ligand>
        <name>ATP</name>
        <dbReference type="ChEBI" id="CHEBI:30616"/>
    </ligand>
</feature>
<dbReference type="InterPro" id="IPR019734">
    <property type="entry name" value="TPR_rpt"/>
</dbReference>
<sequence>MSHRLREHQTASRDGLRRPTGTLPRDPKEAPKNLLDHALETMVREAGGPQGSNKGLREGEGAEGMTKRSEAADPHQPMCSGRTNGTRLISNENPQSQNPSSHQAARALSPPEPATASAATRVGREGERDGAPPTSGLNQNRRTTQQLRERETNLRPQDRLPRKGTRVPPAVSSTPQRSASKQPTSSAAVAGGGRQGTRLSTDRPSPGEREGQENSGGNLKQGACGVGTGQEGDTVRLKGKAAKMISGEAESFKEIMKVKQLENREENCETISWKSAQDESKRRLEELLKWRHSEEKPGREWLEEMRGRLTTFQTDFPHMWEAFEAKYWVEFFSNNTDGMSAAIDAMMNLLFMPTSDVKPHGRSFKLHELRFANRELQWKKAELSKKLGEQPDRYLRYLCLAANCTFRGTSNAGPSFVVSPPVDDTISREWGTAILHVQAVIDLAKFVYRQNEFSLSLEAYLEAVRRSPNNLEALDGAAGVAMELHMQEKNKPREMATKRTRGQVTAGSQQKTDKTTGSAGPSAEVPTVSVTLHDSRGTGVDRERAKMTAEGAAGDETYFARLALQYRQKCLEVDPTSVREARKMIELRDWLGHKNSREEAAVHCAQVMREEWVEMTREAQEIAKKILGLDPESASERRGALLGKTKRAAWCELLKACNLTFPILLELEKISLLDALLSPLSIQSLSVLVPPRTNASKCTQVAHYRYRWMQKAGRKEEELLQWTKEVRDLFVSKGCTVPQWAQSCKDAEKKAAETEAQTSKEKVKESGVKTKSAHTAKKSSAEDEKSRQPQTAKRRSPPPAGMKAPEKNRKSPSPSPQRAPQTSPQTPAAASGHRTTCPSPPQPPAQASENRQPQQPPSSDSLSSLEQRQIPPPSALPLSPRFIQQQVPFPAQRPHAPTHIPPPMQVQMQMTLMGPRPCAVSPPMQPPTNPLSPPMSFAPAPRGPPPNPHMWPYPPGMHPMHPPAFSPQMPPHSHYQQQMQQHQQSPHVHGGFFGHRPQSPWAQVPGHNPALRRQAMQPQPSQQHQEPQMEKPVQATVSSQKQEQDKDLDEGNRPLPHAPPVPVPKTSSFHFHFQDNRRRASPPHANVIAQQQQQDLPRHPARSSSPYAPVPISEPISSLSPPHKPSHQDPRSDLSPPHQRQWIAARHSPPPQEAEHDRRQWLAPPQSLSPPSHPPLNIARGSPHRPYASPVHPQSPPAGYAMPSHARQPDAAASPKPFGQYPQRLSPPLPFSPRPPISPPPNEGVLEKGVQRNRQSIPFQSPPNHNIWPQPTSPPPAVEAPAAAIVEAAAPRAASPVLVRPDIELDDEEQIKTADLWYDQRLGAGGFGAVFKGALKGKLVAIKKLHLDIGAGPSTKEEDLNRVMHELKVEVSSLRKLRHKRLVKFVGACLDSPHICIVTELCEGGSLHDVLHVRRMRLSWLQACRIGRHMAEGVEYLHSRTPVVVHRDMKAMNVVLDLSLGAKLCDFGLTHAMEKTHISRQDAAPGGSPRYMAPELWEAGSRLTEKVDIWALGCILIETFGEKAAEKHDKKIATLTYDEILSFVERKVETAELLAVKVAIEGQGSRSSSSRPHHEYGAAASGLRGGSGKGKGGKEKKGKKRETSFQSSGDRDRNAGTAAASSQGGSSLSSRPCPNCGHLKHYDEAKGCPAKNVRCSVPGCNQTGHYAKCCPLKKQKQQQAAAAGVRVQKGTMFELRETGNIPILRLAKVEEAVVAANVCPSVSPCPLRQSALSGQAEISPENRSHLLFVLHSRLGHATGQRLEATLKEKGVGVQFFVKECKEVRDTYKACHVVNFRRRKLKRRGAAAGTRKRSRKGDESSVHEDDEEKEPEPAGLGGQFNADIYHDLKDMKRKGIGGFRYVSVIVDLQTRRKSLWALRSKDHAVRHLISWTRRWEKAGKGKPKVVHSDNGGEFISDLYLSFCL</sequence>
<keyword evidence="3" id="KW-0802">TPR repeat</keyword>
<dbReference type="SUPFAM" id="SSF56112">
    <property type="entry name" value="Protein kinase-like (PK-like)"/>
    <property type="match status" value="1"/>
</dbReference>
<dbReference type="EMBL" id="CDMZ01001761">
    <property type="protein sequence ID" value="CEM37178.1"/>
    <property type="molecule type" value="Genomic_DNA"/>
</dbReference>
<dbReference type="InterPro" id="IPR000719">
    <property type="entry name" value="Prot_kinase_dom"/>
</dbReference>
<feature type="region of interest" description="Disordered" evidence="5">
    <location>
        <begin position="1803"/>
        <end position="1838"/>
    </location>
</feature>
<evidence type="ECO:0000259" key="7">
    <source>
        <dbReference type="PROSITE" id="PS50994"/>
    </source>
</evidence>
<feature type="compositionally biased region" description="Low complexity" evidence="5">
    <location>
        <begin position="816"/>
        <end position="831"/>
    </location>
</feature>
<dbReference type="GO" id="GO:0003676">
    <property type="term" value="F:nucleic acid binding"/>
    <property type="evidence" value="ECO:0007669"/>
    <property type="project" value="InterPro"/>
</dbReference>
<dbReference type="GO" id="GO:0015074">
    <property type="term" value="P:DNA integration"/>
    <property type="evidence" value="ECO:0007669"/>
    <property type="project" value="InterPro"/>
</dbReference>
<dbReference type="InterPro" id="IPR011009">
    <property type="entry name" value="Kinase-like_dom_sf"/>
</dbReference>
<feature type="compositionally biased region" description="Basic and acidic residues" evidence="5">
    <location>
        <begin position="25"/>
        <end position="43"/>
    </location>
</feature>
<feature type="domain" description="Integrase catalytic" evidence="7">
    <location>
        <begin position="1828"/>
        <end position="1923"/>
    </location>
</feature>
<feature type="domain" description="Protein kinase" evidence="6">
    <location>
        <begin position="1316"/>
        <end position="1577"/>
    </location>
</feature>
<dbReference type="PROSITE" id="PS00108">
    <property type="entry name" value="PROTEIN_KINASE_ST"/>
    <property type="match status" value="1"/>
</dbReference>
<accession>A0A0G4H0T1</accession>
<evidence type="ECO:0000256" key="3">
    <source>
        <dbReference type="PROSITE-ProRule" id="PRU00339"/>
    </source>
</evidence>
<dbReference type="Gene3D" id="3.30.200.20">
    <property type="entry name" value="Phosphorylase Kinase, domain 1"/>
    <property type="match status" value="1"/>
</dbReference>
<feature type="compositionally biased region" description="Basic and acidic residues" evidence="5">
    <location>
        <begin position="7"/>
        <end position="17"/>
    </location>
</feature>
<dbReference type="SUPFAM" id="SSF53098">
    <property type="entry name" value="Ribonuclease H-like"/>
    <property type="match status" value="1"/>
</dbReference>
<dbReference type="InterPro" id="IPR017441">
    <property type="entry name" value="Protein_kinase_ATP_BS"/>
</dbReference>
<feature type="compositionally biased region" description="Low complexity" evidence="5">
    <location>
        <begin position="137"/>
        <end position="146"/>
    </location>
</feature>
<dbReference type="InterPro" id="IPR008271">
    <property type="entry name" value="Ser/Thr_kinase_AS"/>
</dbReference>
<feature type="repeat" description="TPR" evidence="3">
    <location>
        <begin position="437"/>
        <end position="470"/>
    </location>
</feature>
<feature type="compositionally biased region" description="Polar residues" evidence="5">
    <location>
        <begin position="171"/>
        <end position="187"/>
    </location>
</feature>
<dbReference type="GO" id="GO:0004672">
    <property type="term" value="F:protein kinase activity"/>
    <property type="evidence" value="ECO:0007669"/>
    <property type="project" value="InterPro"/>
</dbReference>
<dbReference type="InterPro" id="IPR001584">
    <property type="entry name" value="Integrase_cat-core"/>
</dbReference>
<dbReference type="GO" id="GO:0005886">
    <property type="term" value="C:plasma membrane"/>
    <property type="evidence" value="ECO:0007669"/>
    <property type="project" value="TreeGrafter"/>
</dbReference>
<dbReference type="PANTHER" id="PTHR27001">
    <property type="entry name" value="OS01G0253100 PROTEIN"/>
    <property type="match status" value="1"/>
</dbReference>
<feature type="compositionally biased region" description="Low complexity" evidence="5">
    <location>
        <begin position="971"/>
        <end position="987"/>
    </location>
</feature>
<dbReference type="SMART" id="SM00220">
    <property type="entry name" value="S_TKc"/>
    <property type="match status" value="1"/>
</dbReference>
<organism evidence="8">
    <name type="scientific">Chromera velia CCMP2878</name>
    <dbReference type="NCBI Taxonomy" id="1169474"/>
    <lineage>
        <taxon>Eukaryota</taxon>
        <taxon>Sar</taxon>
        <taxon>Alveolata</taxon>
        <taxon>Colpodellida</taxon>
        <taxon>Chromeraceae</taxon>
        <taxon>Chromera</taxon>
    </lineage>
</organism>
<feature type="compositionally biased region" description="Low complexity" evidence="5">
    <location>
        <begin position="845"/>
        <end position="869"/>
    </location>
</feature>
<proteinExistence type="predicted"/>
<dbReference type="Gene3D" id="3.30.420.10">
    <property type="entry name" value="Ribonuclease H-like superfamily/Ribonuclease H"/>
    <property type="match status" value="1"/>
</dbReference>
<feature type="compositionally biased region" description="Pro residues" evidence="5">
    <location>
        <begin position="959"/>
        <end position="970"/>
    </location>
</feature>
<feature type="compositionally biased region" description="Low complexity" evidence="5">
    <location>
        <begin position="1014"/>
        <end position="1026"/>
    </location>
</feature>
<evidence type="ECO:0000259" key="6">
    <source>
        <dbReference type="PROSITE" id="PS50011"/>
    </source>
</evidence>
<feature type="region of interest" description="Disordered" evidence="5">
    <location>
        <begin position="1"/>
        <end position="232"/>
    </location>
</feature>
<dbReference type="InterPro" id="IPR012337">
    <property type="entry name" value="RNaseH-like_sf"/>
</dbReference>
<feature type="compositionally biased region" description="Pro residues" evidence="5">
    <location>
        <begin position="1225"/>
        <end position="1242"/>
    </location>
</feature>
<dbReference type="Pfam" id="PF00069">
    <property type="entry name" value="Pkinase"/>
    <property type="match status" value="1"/>
</dbReference>
<evidence type="ECO:0000313" key="8">
    <source>
        <dbReference type="EMBL" id="CEM37178.1"/>
    </source>
</evidence>
<keyword evidence="1 4" id="KW-0547">Nucleotide-binding</keyword>
<feature type="compositionally biased region" description="Basic and acidic residues" evidence="5">
    <location>
        <begin position="147"/>
        <end position="161"/>
    </location>
</feature>
<dbReference type="PROSITE" id="PS50994">
    <property type="entry name" value="INTEGRASE"/>
    <property type="match status" value="1"/>
</dbReference>
<name>A0A0G4H0T1_9ALVE</name>
<evidence type="ECO:0008006" key="9">
    <source>
        <dbReference type="Google" id="ProtNLM"/>
    </source>
</evidence>
<reference evidence="8" key="1">
    <citation type="submission" date="2014-11" db="EMBL/GenBank/DDBJ databases">
        <authorList>
            <person name="Otto D Thomas"/>
            <person name="Naeem Raeece"/>
        </authorList>
    </citation>
    <scope>NUCLEOTIDE SEQUENCE</scope>
</reference>
<feature type="region of interest" description="Disordered" evidence="5">
    <location>
        <begin position="1561"/>
        <end position="1631"/>
    </location>
</feature>
<feature type="region of interest" description="Disordered" evidence="5">
    <location>
        <begin position="491"/>
        <end position="525"/>
    </location>
</feature>
<feature type="compositionally biased region" description="Basic and acidic residues" evidence="5">
    <location>
        <begin position="754"/>
        <end position="768"/>
    </location>
</feature>
<dbReference type="Pfam" id="PF00665">
    <property type="entry name" value="rve"/>
    <property type="match status" value="1"/>
</dbReference>
<dbReference type="Gene3D" id="1.10.510.10">
    <property type="entry name" value="Transferase(Phosphotransferase) domain 1"/>
    <property type="match status" value="1"/>
</dbReference>
<feature type="compositionally biased region" description="Basic and acidic residues" evidence="5">
    <location>
        <begin position="55"/>
        <end position="73"/>
    </location>
</feature>
<evidence type="ECO:0000256" key="5">
    <source>
        <dbReference type="SAM" id="MobiDB-lite"/>
    </source>
</evidence>
<dbReference type="PANTHER" id="PTHR27001:SF931">
    <property type="entry name" value="OS11G0664100 PROTEIN"/>
    <property type="match status" value="1"/>
</dbReference>
<feature type="compositionally biased region" description="Basic and acidic residues" evidence="5">
    <location>
        <begin position="1042"/>
        <end position="1052"/>
    </location>
</feature>
<evidence type="ECO:0000256" key="2">
    <source>
        <dbReference type="ARBA" id="ARBA00022840"/>
    </source>
</evidence>
<dbReference type="VEuPathDB" id="CryptoDB:Cvel_24242"/>
<keyword evidence="2 4" id="KW-0067">ATP-binding</keyword>
<feature type="region of interest" description="Disordered" evidence="5">
    <location>
        <begin position="754"/>
        <end position="878"/>
    </location>
</feature>
<protein>
    <recommendedName>
        <fullName evidence="9">Protein kinase domain-containing protein</fullName>
    </recommendedName>
</protein>
<feature type="compositionally biased region" description="Polar residues" evidence="5">
    <location>
        <begin position="502"/>
        <end position="519"/>
    </location>
</feature>
<evidence type="ECO:0000256" key="4">
    <source>
        <dbReference type="PROSITE-ProRule" id="PRU10141"/>
    </source>
</evidence>
<dbReference type="GO" id="GO:0005524">
    <property type="term" value="F:ATP binding"/>
    <property type="evidence" value="ECO:0007669"/>
    <property type="project" value="UniProtKB-UniRule"/>
</dbReference>
<feature type="compositionally biased region" description="Low complexity" evidence="5">
    <location>
        <begin position="1615"/>
        <end position="1630"/>
    </location>
</feature>
<feature type="compositionally biased region" description="Low complexity" evidence="5">
    <location>
        <begin position="90"/>
        <end position="101"/>
    </location>
</feature>
<dbReference type="InterPro" id="IPR036397">
    <property type="entry name" value="RNaseH_sf"/>
</dbReference>
<evidence type="ECO:0000256" key="1">
    <source>
        <dbReference type="ARBA" id="ARBA00022741"/>
    </source>
</evidence>
<dbReference type="PROSITE" id="PS50011">
    <property type="entry name" value="PROTEIN_KINASE_DOM"/>
    <property type="match status" value="1"/>
</dbReference>
<dbReference type="PROSITE" id="PS50005">
    <property type="entry name" value="TPR"/>
    <property type="match status" value="1"/>
</dbReference>